<dbReference type="PIRSF" id="PIRSF031878">
    <property type="entry name" value="UCP031878"/>
    <property type="match status" value="1"/>
</dbReference>
<dbReference type="Proteomes" id="UP000192903">
    <property type="component" value="Unassembled WGS sequence"/>
</dbReference>
<dbReference type="Pfam" id="PF07310">
    <property type="entry name" value="PAS_5"/>
    <property type="match status" value="1"/>
</dbReference>
<protein>
    <recommendedName>
        <fullName evidence="3">PAS domain-containing protein</fullName>
    </recommendedName>
</protein>
<keyword evidence="2" id="KW-1185">Reference proteome</keyword>
<dbReference type="RefSeq" id="WP_159457702.1">
    <property type="nucleotide sequence ID" value="NZ_FXAF01000011.1"/>
</dbReference>
<sequence>MRNEASRRIFDYWTDLRGNRAAPLRTEIDPAALRHLLPHLFIATIDTDGRPVFRLAGTRICDLFAREFRGAAFAEAWLEDDRRSPIGIVHDVIRHEQPALLDVGISDGDVRHDYEMLLLPVRSAEEAGSDRVLGALLPHDAPYPATRIPAAGLSLENWSFLEGHGAPFGASLTGDRHGVAEMLRRLLPARFFPESKAS</sequence>
<proteinExistence type="predicted"/>
<reference evidence="2" key="1">
    <citation type="submission" date="2017-04" db="EMBL/GenBank/DDBJ databases">
        <authorList>
            <person name="Varghese N."/>
            <person name="Submissions S."/>
        </authorList>
    </citation>
    <scope>NUCLEOTIDE SEQUENCE [LARGE SCALE GENOMIC DNA]</scope>
    <source>
        <strain evidence="2">B4P</strain>
    </source>
</reference>
<name>A0A1X7GH82_9HYPH</name>
<dbReference type="EMBL" id="FXAF01000011">
    <property type="protein sequence ID" value="SMF69616.1"/>
    <property type="molecule type" value="Genomic_DNA"/>
</dbReference>
<organism evidence="1 2">
    <name type="scientific">Xaviernesmea oryzae</name>
    <dbReference type="NCBI Taxonomy" id="464029"/>
    <lineage>
        <taxon>Bacteria</taxon>
        <taxon>Pseudomonadati</taxon>
        <taxon>Pseudomonadota</taxon>
        <taxon>Alphaproteobacteria</taxon>
        <taxon>Hyphomicrobiales</taxon>
        <taxon>Rhizobiaceae</taxon>
        <taxon>Rhizobium/Agrobacterium group</taxon>
        <taxon>Xaviernesmea</taxon>
    </lineage>
</organism>
<evidence type="ECO:0008006" key="3">
    <source>
        <dbReference type="Google" id="ProtNLM"/>
    </source>
</evidence>
<gene>
    <name evidence="1" type="ORF">SAMN02982989_3829</name>
</gene>
<dbReference type="OrthoDB" id="8480244at2"/>
<evidence type="ECO:0000313" key="2">
    <source>
        <dbReference type="Proteomes" id="UP000192903"/>
    </source>
</evidence>
<dbReference type="InterPro" id="IPR009922">
    <property type="entry name" value="DUF1457"/>
</dbReference>
<dbReference type="AlphaFoldDB" id="A0A1X7GH82"/>
<dbReference type="STRING" id="464029.SAMN02982989_3829"/>
<evidence type="ECO:0000313" key="1">
    <source>
        <dbReference type="EMBL" id="SMF69616.1"/>
    </source>
</evidence>
<accession>A0A1X7GH82</accession>